<evidence type="ECO:0000313" key="1">
    <source>
        <dbReference type="EMBL" id="MQM07721.1"/>
    </source>
</evidence>
<dbReference type="Proteomes" id="UP000652761">
    <property type="component" value="Unassembled WGS sequence"/>
</dbReference>
<dbReference type="EMBL" id="NMUH01003940">
    <property type="protein sequence ID" value="MQM07721.1"/>
    <property type="molecule type" value="Genomic_DNA"/>
</dbReference>
<keyword evidence="2" id="KW-1185">Reference proteome</keyword>
<accession>A0A843WQT0</accession>
<gene>
    <name evidence="1" type="ORF">Taro_040563</name>
</gene>
<name>A0A843WQT0_COLES</name>
<proteinExistence type="predicted"/>
<dbReference type="AlphaFoldDB" id="A0A843WQT0"/>
<organism evidence="1 2">
    <name type="scientific">Colocasia esculenta</name>
    <name type="common">Wild taro</name>
    <name type="synonym">Arum esculentum</name>
    <dbReference type="NCBI Taxonomy" id="4460"/>
    <lineage>
        <taxon>Eukaryota</taxon>
        <taxon>Viridiplantae</taxon>
        <taxon>Streptophyta</taxon>
        <taxon>Embryophyta</taxon>
        <taxon>Tracheophyta</taxon>
        <taxon>Spermatophyta</taxon>
        <taxon>Magnoliopsida</taxon>
        <taxon>Liliopsida</taxon>
        <taxon>Araceae</taxon>
        <taxon>Aroideae</taxon>
        <taxon>Colocasieae</taxon>
        <taxon>Colocasia</taxon>
    </lineage>
</organism>
<sequence length="79" mass="8915">MNMAETLFQTGKGSRARFGAIFVEDWWIYMISTREEISECGKHLMSFILRIGEGEQTSYHLQFDNDPRGSTGGTLPPAV</sequence>
<protein>
    <submittedName>
        <fullName evidence="1">Uncharacterized protein</fullName>
    </submittedName>
</protein>
<evidence type="ECO:0000313" key="2">
    <source>
        <dbReference type="Proteomes" id="UP000652761"/>
    </source>
</evidence>
<comment type="caution">
    <text evidence="1">The sequence shown here is derived from an EMBL/GenBank/DDBJ whole genome shotgun (WGS) entry which is preliminary data.</text>
</comment>
<reference evidence="1" key="1">
    <citation type="submission" date="2017-07" db="EMBL/GenBank/DDBJ databases">
        <title>Taro Niue Genome Assembly and Annotation.</title>
        <authorList>
            <person name="Atibalentja N."/>
            <person name="Keating K."/>
            <person name="Fields C.J."/>
        </authorList>
    </citation>
    <scope>NUCLEOTIDE SEQUENCE</scope>
    <source>
        <strain evidence="1">Niue_2</strain>
        <tissue evidence="1">Leaf</tissue>
    </source>
</reference>